<dbReference type="EMBL" id="JASPKY010000142">
    <property type="protein sequence ID" value="KAK9730772.1"/>
    <property type="molecule type" value="Genomic_DNA"/>
</dbReference>
<evidence type="ECO:0000313" key="2">
    <source>
        <dbReference type="EMBL" id="KAK9730772.1"/>
    </source>
</evidence>
<protein>
    <submittedName>
        <fullName evidence="2">Uncharacterized protein</fullName>
    </submittedName>
</protein>
<dbReference type="AlphaFoldDB" id="A0AAW1L7D1"/>
<organism evidence="2 3">
    <name type="scientific">Popillia japonica</name>
    <name type="common">Japanese beetle</name>
    <dbReference type="NCBI Taxonomy" id="7064"/>
    <lineage>
        <taxon>Eukaryota</taxon>
        <taxon>Metazoa</taxon>
        <taxon>Ecdysozoa</taxon>
        <taxon>Arthropoda</taxon>
        <taxon>Hexapoda</taxon>
        <taxon>Insecta</taxon>
        <taxon>Pterygota</taxon>
        <taxon>Neoptera</taxon>
        <taxon>Endopterygota</taxon>
        <taxon>Coleoptera</taxon>
        <taxon>Polyphaga</taxon>
        <taxon>Scarabaeiformia</taxon>
        <taxon>Scarabaeidae</taxon>
        <taxon>Rutelinae</taxon>
        <taxon>Popillia</taxon>
    </lineage>
</organism>
<dbReference type="Proteomes" id="UP001458880">
    <property type="component" value="Unassembled WGS sequence"/>
</dbReference>
<comment type="caution">
    <text evidence="2">The sequence shown here is derived from an EMBL/GenBank/DDBJ whole genome shotgun (WGS) entry which is preliminary data.</text>
</comment>
<keyword evidence="1" id="KW-0732">Signal</keyword>
<proteinExistence type="predicted"/>
<reference evidence="2 3" key="1">
    <citation type="journal article" date="2024" name="BMC Genomics">
        <title>De novo assembly and annotation of Popillia japonica's genome with initial clues to its potential as an invasive pest.</title>
        <authorList>
            <person name="Cucini C."/>
            <person name="Boschi S."/>
            <person name="Funari R."/>
            <person name="Cardaioli E."/>
            <person name="Iannotti N."/>
            <person name="Marturano G."/>
            <person name="Paoli F."/>
            <person name="Bruttini M."/>
            <person name="Carapelli A."/>
            <person name="Frati F."/>
            <person name="Nardi F."/>
        </authorList>
    </citation>
    <scope>NUCLEOTIDE SEQUENCE [LARGE SCALE GENOMIC DNA]</scope>
    <source>
        <strain evidence="2">DMR45628</strain>
    </source>
</reference>
<name>A0AAW1L7D1_POPJA</name>
<keyword evidence="3" id="KW-1185">Reference proteome</keyword>
<accession>A0AAW1L7D1</accession>
<feature type="signal peptide" evidence="1">
    <location>
        <begin position="1"/>
        <end position="25"/>
    </location>
</feature>
<sequence length="161" mass="18126">MRCFISKGLKHITLLTTLCLIKVTALCGMKWKGKEAAAKLRVGFIVCFKCLPYTVEHIVCYSDRCGGQNLNKFVASMCLKVVPQVPHLKTIDLKFLVKGHSEMECDSIHAVIATEFKRAGKCAQLPKGTRYQALVNFDDLVNKIQKLNDHYHISNDLKITN</sequence>
<evidence type="ECO:0000256" key="1">
    <source>
        <dbReference type="SAM" id="SignalP"/>
    </source>
</evidence>
<evidence type="ECO:0000313" key="3">
    <source>
        <dbReference type="Proteomes" id="UP001458880"/>
    </source>
</evidence>
<gene>
    <name evidence="2" type="ORF">QE152_g14230</name>
</gene>
<feature type="chain" id="PRO_5043609651" evidence="1">
    <location>
        <begin position="26"/>
        <end position="161"/>
    </location>
</feature>